<comment type="caution">
    <text evidence="4">The sequence shown here is derived from an EMBL/GenBank/DDBJ whole genome shotgun (WGS) entry which is preliminary data.</text>
</comment>
<dbReference type="InterPro" id="IPR050300">
    <property type="entry name" value="GDXG_lipolytic_enzyme"/>
</dbReference>
<feature type="chain" id="PRO_5037069667" evidence="2">
    <location>
        <begin position="25"/>
        <end position="294"/>
    </location>
</feature>
<feature type="signal peptide" evidence="2">
    <location>
        <begin position="1"/>
        <end position="24"/>
    </location>
</feature>
<accession>A0A934ULE2</accession>
<keyword evidence="5" id="KW-1185">Reference proteome</keyword>
<organism evidence="4 5">
    <name type="scientific">Mucilaginibacter segetis</name>
    <dbReference type="NCBI Taxonomy" id="2793071"/>
    <lineage>
        <taxon>Bacteria</taxon>
        <taxon>Pseudomonadati</taxon>
        <taxon>Bacteroidota</taxon>
        <taxon>Sphingobacteriia</taxon>
        <taxon>Sphingobacteriales</taxon>
        <taxon>Sphingobacteriaceae</taxon>
        <taxon>Mucilaginibacter</taxon>
    </lineage>
</organism>
<dbReference type="InterPro" id="IPR049492">
    <property type="entry name" value="BD-FAE-like_dom"/>
</dbReference>
<evidence type="ECO:0000313" key="5">
    <source>
        <dbReference type="Proteomes" id="UP000613193"/>
    </source>
</evidence>
<gene>
    <name evidence="4" type="ORF">I5M19_00645</name>
</gene>
<proteinExistence type="predicted"/>
<dbReference type="EMBL" id="JAEHFW010000001">
    <property type="protein sequence ID" value="MBK0377796.1"/>
    <property type="molecule type" value="Genomic_DNA"/>
</dbReference>
<evidence type="ECO:0000256" key="2">
    <source>
        <dbReference type="SAM" id="SignalP"/>
    </source>
</evidence>
<feature type="domain" description="BD-FAE-like" evidence="3">
    <location>
        <begin position="62"/>
        <end position="175"/>
    </location>
</feature>
<dbReference type="Pfam" id="PF20434">
    <property type="entry name" value="BD-FAE"/>
    <property type="match status" value="1"/>
</dbReference>
<dbReference type="PANTHER" id="PTHR48081">
    <property type="entry name" value="AB HYDROLASE SUPERFAMILY PROTEIN C4A8.06C"/>
    <property type="match status" value="1"/>
</dbReference>
<dbReference type="Proteomes" id="UP000613193">
    <property type="component" value="Unassembled WGS sequence"/>
</dbReference>
<sequence length="294" mass="32542">MRTFLKSGCKIMAMLLLCTIAANAQQVIPLWTNGAPGFEQLRNQPEQAADYWVKNINNPSLTVYAAPADKATGAAVVVCPGGGHRLLVYEHEGVDPAKFLNSLGVTVFILKYRLGRDTNSPYNVDIHPRQDGYRAMRLVRSRATEWGIDTNRIGMMGFSAGGEVVDMVAFKDTKGNPKATDPINRANAKPNFIIQVYPGPSYIPESISTDAPPAFLVAANDDACCSVSIINLLQRYRDAKVPVEMHLYARGDHAFNMGTNRKLKSINNWPQRLADWLEDSGYLHPPKDLKKVMH</sequence>
<dbReference type="AlphaFoldDB" id="A0A934ULE2"/>
<evidence type="ECO:0000313" key="4">
    <source>
        <dbReference type="EMBL" id="MBK0377796.1"/>
    </source>
</evidence>
<dbReference type="SUPFAM" id="SSF53474">
    <property type="entry name" value="alpha/beta-Hydrolases"/>
    <property type="match status" value="1"/>
</dbReference>
<dbReference type="GO" id="GO:0016787">
    <property type="term" value="F:hydrolase activity"/>
    <property type="evidence" value="ECO:0007669"/>
    <property type="project" value="UniProtKB-KW"/>
</dbReference>
<evidence type="ECO:0000259" key="3">
    <source>
        <dbReference type="Pfam" id="PF20434"/>
    </source>
</evidence>
<dbReference type="Gene3D" id="3.40.50.1820">
    <property type="entry name" value="alpha/beta hydrolase"/>
    <property type="match status" value="1"/>
</dbReference>
<protein>
    <submittedName>
        <fullName evidence="4">Alpha/beta hydrolase</fullName>
    </submittedName>
</protein>
<keyword evidence="2" id="KW-0732">Signal</keyword>
<evidence type="ECO:0000256" key="1">
    <source>
        <dbReference type="ARBA" id="ARBA00022801"/>
    </source>
</evidence>
<dbReference type="RefSeq" id="WP_200063017.1">
    <property type="nucleotide sequence ID" value="NZ_JAEHFW010000001.1"/>
</dbReference>
<dbReference type="PANTHER" id="PTHR48081:SF6">
    <property type="entry name" value="PEPTIDASE S9 PROLYL OLIGOPEPTIDASE CATALYTIC DOMAIN-CONTAINING PROTEIN"/>
    <property type="match status" value="1"/>
</dbReference>
<name>A0A934ULE2_9SPHI</name>
<dbReference type="InterPro" id="IPR029058">
    <property type="entry name" value="AB_hydrolase_fold"/>
</dbReference>
<keyword evidence="1 4" id="KW-0378">Hydrolase</keyword>
<reference evidence="4" key="1">
    <citation type="submission" date="2020-12" db="EMBL/GenBank/DDBJ databases">
        <title>Bacterial novel species Mucilaginibacter sp. SD-g isolated from soil.</title>
        <authorList>
            <person name="Jung H.-Y."/>
        </authorList>
    </citation>
    <scope>NUCLEOTIDE SEQUENCE</scope>
    <source>
        <strain evidence="4">SD-g</strain>
    </source>
</reference>